<dbReference type="Proteomes" id="UP000789375">
    <property type="component" value="Unassembled WGS sequence"/>
</dbReference>
<organism evidence="1 2">
    <name type="scientific">Funneliformis mosseae</name>
    <name type="common">Endomycorrhizal fungus</name>
    <name type="synonym">Glomus mosseae</name>
    <dbReference type="NCBI Taxonomy" id="27381"/>
    <lineage>
        <taxon>Eukaryota</taxon>
        <taxon>Fungi</taxon>
        <taxon>Fungi incertae sedis</taxon>
        <taxon>Mucoromycota</taxon>
        <taxon>Glomeromycotina</taxon>
        <taxon>Glomeromycetes</taxon>
        <taxon>Glomerales</taxon>
        <taxon>Glomeraceae</taxon>
        <taxon>Funneliformis</taxon>
    </lineage>
</organism>
<dbReference type="SUPFAM" id="SSF56672">
    <property type="entry name" value="DNA/RNA polymerases"/>
    <property type="match status" value="1"/>
</dbReference>
<dbReference type="AlphaFoldDB" id="A0A9N8VK92"/>
<gene>
    <name evidence="1" type="ORF">FMOSSE_LOCUS1673</name>
</gene>
<dbReference type="Gene3D" id="3.90.1600.10">
    <property type="entry name" value="Palm domain of DNA polymerase"/>
    <property type="match status" value="1"/>
</dbReference>
<comment type="caution">
    <text evidence="1">The sequence shown here is derived from an EMBL/GenBank/DDBJ whole genome shotgun (WGS) entry which is preliminary data.</text>
</comment>
<protein>
    <submittedName>
        <fullName evidence="1">779_t:CDS:1</fullName>
    </submittedName>
</protein>
<name>A0A9N8VK92_FUNMO</name>
<proteinExistence type="predicted"/>
<dbReference type="InterPro" id="IPR023211">
    <property type="entry name" value="DNA_pol_palm_dom_sf"/>
</dbReference>
<evidence type="ECO:0000313" key="1">
    <source>
        <dbReference type="EMBL" id="CAG8453856.1"/>
    </source>
</evidence>
<dbReference type="InterPro" id="IPR043502">
    <property type="entry name" value="DNA/RNA_pol_sf"/>
</dbReference>
<evidence type="ECO:0000313" key="2">
    <source>
        <dbReference type="Proteomes" id="UP000789375"/>
    </source>
</evidence>
<sequence length="80" mass="9381">MKNTIYLTILGKTLKTRSDYLKMAYEEVLFLVVFTGKKKYFGIPHKDTLNFKPKEFFIRGIDTVKQDKSQVFKTIGDQII</sequence>
<reference evidence="1" key="1">
    <citation type="submission" date="2021-06" db="EMBL/GenBank/DDBJ databases">
        <authorList>
            <person name="Kallberg Y."/>
            <person name="Tangrot J."/>
            <person name="Rosling A."/>
        </authorList>
    </citation>
    <scope>NUCLEOTIDE SEQUENCE</scope>
    <source>
        <strain evidence="1">87-6 pot B 2015</strain>
    </source>
</reference>
<dbReference type="EMBL" id="CAJVPP010000193">
    <property type="protein sequence ID" value="CAG8453856.1"/>
    <property type="molecule type" value="Genomic_DNA"/>
</dbReference>
<keyword evidence="2" id="KW-1185">Reference proteome</keyword>
<accession>A0A9N8VK92</accession>